<accession>E4L8Q7</accession>
<feature type="domain" description="Transketolase N-terminal" evidence="4">
    <location>
        <begin position="15"/>
        <end position="267"/>
    </location>
</feature>
<dbReference type="CDD" id="cd02012">
    <property type="entry name" value="TPP_TK"/>
    <property type="match status" value="1"/>
</dbReference>
<reference evidence="5 6" key="1">
    <citation type="submission" date="2010-11" db="EMBL/GenBank/DDBJ databases">
        <authorList>
            <person name="Durkin A.S."/>
            <person name="Madupu R."/>
            <person name="Torralba M."/>
            <person name="Gillis M."/>
            <person name="Methe B."/>
            <person name="Sutton G."/>
            <person name="Nelson K.E."/>
        </authorList>
    </citation>
    <scope>NUCLEOTIDE SEQUENCE [LARGE SCALE GENOMIC DNA]</scope>
    <source>
        <strain evidence="5 6">UPII 345-E</strain>
    </source>
</reference>
<evidence type="ECO:0000313" key="6">
    <source>
        <dbReference type="Proteomes" id="UP000004594"/>
    </source>
</evidence>
<evidence type="ECO:0000313" key="5">
    <source>
        <dbReference type="EMBL" id="EFR42773.1"/>
    </source>
</evidence>
<comment type="cofactor">
    <cofactor evidence="1">
        <name>thiamine diphosphate</name>
        <dbReference type="ChEBI" id="CHEBI:58937"/>
    </cofactor>
</comment>
<dbReference type="OrthoDB" id="8732661at2"/>
<evidence type="ECO:0000256" key="3">
    <source>
        <dbReference type="ARBA" id="ARBA00023052"/>
    </source>
</evidence>
<name>E4L8Q7_9FIRM</name>
<dbReference type="PANTHER" id="PTHR47514">
    <property type="entry name" value="TRANSKETOLASE N-TERMINAL SECTION-RELATED"/>
    <property type="match status" value="1"/>
</dbReference>
<dbReference type="AlphaFoldDB" id="E4L8Q7"/>
<dbReference type="PANTHER" id="PTHR47514:SF1">
    <property type="entry name" value="TRANSKETOLASE N-TERMINAL SECTION-RELATED"/>
    <property type="match status" value="1"/>
</dbReference>
<evidence type="ECO:0000256" key="2">
    <source>
        <dbReference type="ARBA" id="ARBA00007131"/>
    </source>
</evidence>
<protein>
    <submittedName>
        <fullName evidence="5">Transketolase, thiamine diphosphate binding domain protein</fullName>
    </submittedName>
</protein>
<organism evidence="5 6">
    <name type="scientific">Dialister micraerophilus UPII 345-E</name>
    <dbReference type="NCBI Taxonomy" id="910314"/>
    <lineage>
        <taxon>Bacteria</taxon>
        <taxon>Bacillati</taxon>
        <taxon>Bacillota</taxon>
        <taxon>Negativicutes</taxon>
        <taxon>Veillonellales</taxon>
        <taxon>Veillonellaceae</taxon>
        <taxon>Dialister</taxon>
    </lineage>
</organism>
<dbReference type="InterPro" id="IPR029061">
    <property type="entry name" value="THDP-binding"/>
</dbReference>
<keyword evidence="3" id="KW-0786">Thiamine pyrophosphate</keyword>
<dbReference type="InterPro" id="IPR005474">
    <property type="entry name" value="Transketolase_N"/>
</dbReference>
<gene>
    <name evidence="5" type="ORF">HMPREF9220_0977</name>
</gene>
<dbReference type="SUPFAM" id="SSF52518">
    <property type="entry name" value="Thiamin diphosphate-binding fold (THDP-binding)"/>
    <property type="match status" value="1"/>
</dbReference>
<dbReference type="eggNOG" id="COG3959">
    <property type="taxonomic scope" value="Bacteria"/>
</dbReference>
<dbReference type="RefSeq" id="WP_007554533.1">
    <property type="nucleotide sequence ID" value="NZ_AENT01000016.1"/>
</dbReference>
<evidence type="ECO:0000259" key="4">
    <source>
        <dbReference type="Pfam" id="PF00456"/>
    </source>
</evidence>
<dbReference type="Pfam" id="PF00456">
    <property type="entry name" value="Transketolase_N"/>
    <property type="match status" value="1"/>
</dbReference>
<proteinExistence type="inferred from homology"/>
<sequence>MNTLTSEEILYLEEKAKEIRISILKMITKAKSGHTGGSLSIADLVTLLYFKEMNIFPNDIHNKYRDRLVLSKGHAAPAVYAALAEKGFFDKEELNHLRQVNCMLQGHPDMKHTPGIDMTTGSLGQGFSAACGIALSGKIDNGSWKVFSILGDGELEEGQIWEAAMYASHYKLDNLIGFVDNNGLQIDGKITDVMSSLPIKEKFESFGWNTICVNGHSFVELHSAILEAKKIKNKPTMIIMKTVKGKGIPEIEGLASWHGKAPSEEQCERFIKILEGK</sequence>
<dbReference type="Proteomes" id="UP000004594">
    <property type="component" value="Unassembled WGS sequence"/>
</dbReference>
<dbReference type="EMBL" id="AENT01000016">
    <property type="protein sequence ID" value="EFR42773.1"/>
    <property type="molecule type" value="Genomic_DNA"/>
</dbReference>
<evidence type="ECO:0000256" key="1">
    <source>
        <dbReference type="ARBA" id="ARBA00001964"/>
    </source>
</evidence>
<dbReference type="Gene3D" id="3.40.50.970">
    <property type="match status" value="1"/>
</dbReference>
<comment type="caution">
    <text evidence="5">The sequence shown here is derived from an EMBL/GenBank/DDBJ whole genome shotgun (WGS) entry which is preliminary data.</text>
</comment>
<comment type="similarity">
    <text evidence="2">Belongs to the transketolase family.</text>
</comment>